<dbReference type="Gene3D" id="3.30.565.10">
    <property type="entry name" value="Histidine kinase-like ATPase, C-terminal domain"/>
    <property type="match status" value="1"/>
</dbReference>
<feature type="coiled-coil region" evidence="6">
    <location>
        <begin position="285"/>
        <end position="315"/>
    </location>
</feature>
<evidence type="ECO:0000256" key="1">
    <source>
        <dbReference type="ARBA" id="ARBA00000085"/>
    </source>
</evidence>
<dbReference type="SMART" id="SM01079">
    <property type="entry name" value="CHASE"/>
    <property type="match status" value="1"/>
</dbReference>
<evidence type="ECO:0000256" key="7">
    <source>
        <dbReference type="SAM" id="Phobius"/>
    </source>
</evidence>
<evidence type="ECO:0000256" key="6">
    <source>
        <dbReference type="SAM" id="Coils"/>
    </source>
</evidence>
<dbReference type="EC" id="2.7.13.3" evidence="2"/>
<dbReference type="CDD" id="cd17546">
    <property type="entry name" value="REC_hyHK_CKI1_RcsC-like"/>
    <property type="match status" value="1"/>
</dbReference>
<dbReference type="PANTHER" id="PTHR45339:SF1">
    <property type="entry name" value="HYBRID SIGNAL TRANSDUCTION HISTIDINE KINASE J"/>
    <property type="match status" value="1"/>
</dbReference>
<dbReference type="Pfam" id="PF02518">
    <property type="entry name" value="HATPase_c"/>
    <property type="match status" value="1"/>
</dbReference>
<evidence type="ECO:0000259" key="8">
    <source>
        <dbReference type="PROSITE" id="PS50109"/>
    </source>
</evidence>
<name>A0ABV2SVV3_9FLAO</name>
<keyword evidence="4" id="KW-0902">Two-component regulatory system</keyword>
<dbReference type="SUPFAM" id="SSF55874">
    <property type="entry name" value="ATPase domain of HSP90 chaperone/DNA topoisomerase II/histidine kinase"/>
    <property type="match status" value="1"/>
</dbReference>
<dbReference type="InterPro" id="IPR011006">
    <property type="entry name" value="CheY-like_superfamily"/>
</dbReference>
<dbReference type="InterPro" id="IPR004358">
    <property type="entry name" value="Sig_transdc_His_kin-like_C"/>
</dbReference>
<reference evidence="10 11" key="1">
    <citation type="submission" date="2024-07" db="EMBL/GenBank/DDBJ databases">
        <title>The genome sequence of type strain Sediminicola arcticus GDMCC 1.2805.</title>
        <authorList>
            <person name="Liu Y."/>
        </authorList>
    </citation>
    <scope>NUCLEOTIDE SEQUENCE [LARGE SCALE GENOMIC DNA]</scope>
    <source>
        <strain evidence="10 11">GDMCC 1.2805</strain>
    </source>
</reference>
<gene>
    <name evidence="10" type="ORF">ABXZ36_11450</name>
</gene>
<evidence type="ECO:0000313" key="11">
    <source>
        <dbReference type="Proteomes" id="UP001549799"/>
    </source>
</evidence>
<keyword evidence="11" id="KW-1185">Reference proteome</keyword>
<dbReference type="SUPFAM" id="SSF47384">
    <property type="entry name" value="Homodimeric domain of signal transducing histidine kinase"/>
    <property type="match status" value="1"/>
</dbReference>
<dbReference type="SMART" id="SM00448">
    <property type="entry name" value="REC"/>
    <property type="match status" value="1"/>
</dbReference>
<keyword evidence="7" id="KW-0812">Transmembrane</keyword>
<dbReference type="Pfam" id="PF00512">
    <property type="entry name" value="HisKA"/>
    <property type="match status" value="1"/>
</dbReference>
<dbReference type="InterPro" id="IPR005467">
    <property type="entry name" value="His_kinase_dom"/>
</dbReference>
<keyword evidence="3 5" id="KW-0597">Phosphoprotein</keyword>
<dbReference type="RefSeq" id="WP_354615758.1">
    <property type="nucleotide sequence ID" value="NZ_JBEXAE010000005.1"/>
</dbReference>
<proteinExistence type="predicted"/>
<feature type="domain" description="Response regulatory" evidence="9">
    <location>
        <begin position="566"/>
        <end position="680"/>
    </location>
</feature>
<dbReference type="InterPro" id="IPR003594">
    <property type="entry name" value="HATPase_dom"/>
</dbReference>
<dbReference type="InterPro" id="IPR036097">
    <property type="entry name" value="HisK_dim/P_sf"/>
</dbReference>
<dbReference type="PRINTS" id="PR00344">
    <property type="entry name" value="BCTRLSENSOR"/>
</dbReference>
<dbReference type="Gene3D" id="1.10.287.130">
    <property type="match status" value="1"/>
</dbReference>
<keyword evidence="7" id="KW-1133">Transmembrane helix</keyword>
<sequence length="686" mass="77858">MSFKFSKKELIFPLLVFITLMVVAVILWNKTLKTQKTLLKNEIQTSGLLRSQEFYTSIENNIKALENLKQRIEMTNGGYFKYWEEDAQLILDQNPSFKFVEWIDSSMVISKITPLKGNEAVVGLDISKLYRAEEWREHSQNSKTNITAWVNLTQGGNAFLVDVPVYFDEKLQGTITAGMDFTNPFNHLASDLDVYAVEIRDENGTIFYAHNNPRPSKFHEDYKYATSFLVDSLDQQKWTFSLMPKHIDMLADRKETMFIAFVFGMLLSIVSSSLIYFYRASRTENKRYKESILKLRELNRDLKKEQLKAQKANRAKTEFVSNMSHEIRTPLNAILGFIEVLKASNIQSSLKEYLALMDISSKKLLLLVDDILEIDKIESGKSTFKNISFSPSKEIANIISIYKPSIEQKGLYLQLDAPDSGICGIGDMGKFGQIITNLLRNALKFTDKGGIHLAYHEKVLENNLLVNLVIKDSGIGIPKNKIKTIFDRFTQVDSGITKKHEGSGLGLYITYNLVKLMGGHIEAESLRNNGTEFQVSLQFPLADYKQNAFKVIDIASEKEADLVGVSVLIVDDNKINVIVLKKALETMGIKAHWVSDGEQAVAEVQKNAYDLVFMDIHMPVMDGLQATKIIRKTNKDIVIMGFSADVTRETIEIALEAGMNDYFTKPISMDKLRQHLSNYLLNVKVS</sequence>
<keyword evidence="6" id="KW-0175">Coiled coil</keyword>
<dbReference type="PROSITE" id="PS50109">
    <property type="entry name" value="HIS_KIN"/>
    <property type="match status" value="1"/>
</dbReference>
<feature type="transmembrane region" description="Helical" evidence="7">
    <location>
        <begin position="257"/>
        <end position="278"/>
    </location>
</feature>
<dbReference type="InterPro" id="IPR001789">
    <property type="entry name" value="Sig_transdc_resp-reg_receiver"/>
</dbReference>
<dbReference type="Gene3D" id="3.40.50.2300">
    <property type="match status" value="1"/>
</dbReference>
<dbReference type="Pfam" id="PF00072">
    <property type="entry name" value="Response_reg"/>
    <property type="match status" value="1"/>
</dbReference>
<evidence type="ECO:0000256" key="3">
    <source>
        <dbReference type="ARBA" id="ARBA00022553"/>
    </source>
</evidence>
<dbReference type="PANTHER" id="PTHR45339">
    <property type="entry name" value="HYBRID SIGNAL TRANSDUCTION HISTIDINE KINASE J"/>
    <property type="match status" value="1"/>
</dbReference>
<dbReference type="SMART" id="SM00387">
    <property type="entry name" value="HATPase_c"/>
    <property type="match status" value="1"/>
</dbReference>
<dbReference type="InterPro" id="IPR003661">
    <property type="entry name" value="HisK_dim/P_dom"/>
</dbReference>
<dbReference type="CDD" id="cd00082">
    <property type="entry name" value="HisKA"/>
    <property type="match status" value="1"/>
</dbReference>
<evidence type="ECO:0000256" key="5">
    <source>
        <dbReference type="PROSITE-ProRule" id="PRU00169"/>
    </source>
</evidence>
<dbReference type="SUPFAM" id="SSF52172">
    <property type="entry name" value="CheY-like"/>
    <property type="match status" value="1"/>
</dbReference>
<feature type="modified residue" description="4-aspartylphosphate" evidence="5">
    <location>
        <position position="615"/>
    </location>
</feature>
<comment type="caution">
    <text evidence="10">The sequence shown here is derived from an EMBL/GenBank/DDBJ whole genome shotgun (WGS) entry which is preliminary data.</text>
</comment>
<feature type="domain" description="Histidine kinase" evidence="8">
    <location>
        <begin position="322"/>
        <end position="541"/>
    </location>
</feature>
<comment type="catalytic activity">
    <reaction evidence="1">
        <text>ATP + protein L-histidine = ADP + protein N-phospho-L-histidine.</text>
        <dbReference type="EC" id="2.7.13.3"/>
    </reaction>
</comment>
<accession>A0ABV2SVV3</accession>
<evidence type="ECO:0000313" key="10">
    <source>
        <dbReference type="EMBL" id="MET6991261.1"/>
    </source>
</evidence>
<dbReference type="EMBL" id="JBEXAE010000005">
    <property type="protein sequence ID" value="MET6991261.1"/>
    <property type="molecule type" value="Genomic_DNA"/>
</dbReference>
<dbReference type="InterPro" id="IPR036890">
    <property type="entry name" value="HATPase_C_sf"/>
</dbReference>
<dbReference type="Proteomes" id="UP001549799">
    <property type="component" value="Unassembled WGS sequence"/>
</dbReference>
<dbReference type="PROSITE" id="PS50110">
    <property type="entry name" value="RESPONSE_REGULATORY"/>
    <property type="match status" value="1"/>
</dbReference>
<protein>
    <recommendedName>
        <fullName evidence="2">histidine kinase</fullName>
        <ecNumber evidence="2">2.7.13.3</ecNumber>
    </recommendedName>
</protein>
<organism evidence="10 11">
    <name type="scientific">Sediminicola arcticus</name>
    <dbReference type="NCBI Taxonomy" id="1574308"/>
    <lineage>
        <taxon>Bacteria</taxon>
        <taxon>Pseudomonadati</taxon>
        <taxon>Bacteroidota</taxon>
        <taxon>Flavobacteriia</taxon>
        <taxon>Flavobacteriales</taxon>
        <taxon>Flavobacteriaceae</taxon>
        <taxon>Sediminicola</taxon>
    </lineage>
</organism>
<evidence type="ECO:0000259" key="9">
    <source>
        <dbReference type="PROSITE" id="PS50110"/>
    </source>
</evidence>
<dbReference type="SMART" id="SM00388">
    <property type="entry name" value="HisKA"/>
    <property type="match status" value="1"/>
</dbReference>
<evidence type="ECO:0000256" key="4">
    <source>
        <dbReference type="ARBA" id="ARBA00023012"/>
    </source>
</evidence>
<dbReference type="CDD" id="cd16922">
    <property type="entry name" value="HATPase_EvgS-ArcB-TorS-like"/>
    <property type="match status" value="1"/>
</dbReference>
<evidence type="ECO:0000256" key="2">
    <source>
        <dbReference type="ARBA" id="ARBA00012438"/>
    </source>
</evidence>
<dbReference type="InterPro" id="IPR006189">
    <property type="entry name" value="CHASE_dom"/>
</dbReference>
<keyword evidence="7" id="KW-0472">Membrane</keyword>